<name>A0A1G8TRS3_9EURY</name>
<evidence type="ECO:0000313" key="3">
    <source>
        <dbReference type="EMBL" id="SDJ44137.1"/>
    </source>
</evidence>
<keyword evidence="4" id="KW-1185">Reference proteome</keyword>
<protein>
    <submittedName>
        <fullName evidence="3">Sec34-like family protein</fullName>
    </submittedName>
</protein>
<dbReference type="Gene3D" id="1.10.287.1490">
    <property type="match status" value="1"/>
</dbReference>
<feature type="compositionally biased region" description="Acidic residues" evidence="2">
    <location>
        <begin position="151"/>
        <end position="165"/>
    </location>
</feature>
<dbReference type="EMBL" id="FNFC01000003">
    <property type="protein sequence ID" value="SDJ44137.1"/>
    <property type="molecule type" value="Genomic_DNA"/>
</dbReference>
<dbReference type="RefSeq" id="WP_092699872.1">
    <property type="nucleotide sequence ID" value="NZ_FNFC01000003.1"/>
</dbReference>
<feature type="compositionally biased region" description="Low complexity" evidence="2">
    <location>
        <begin position="178"/>
        <end position="190"/>
    </location>
</feature>
<dbReference type="Proteomes" id="UP000198856">
    <property type="component" value="Unassembled WGS sequence"/>
</dbReference>
<feature type="coiled-coil region" evidence="1">
    <location>
        <begin position="265"/>
        <end position="369"/>
    </location>
</feature>
<reference evidence="3 4" key="1">
    <citation type="submission" date="2016-10" db="EMBL/GenBank/DDBJ databases">
        <authorList>
            <person name="de Groot N.N."/>
        </authorList>
    </citation>
    <scope>NUCLEOTIDE SEQUENCE [LARGE SCALE GENOMIC DNA]</scope>
    <source>
        <strain evidence="3 4">IBRC-M10015</strain>
    </source>
</reference>
<feature type="region of interest" description="Disordered" evidence="2">
    <location>
        <begin position="114"/>
        <end position="190"/>
    </location>
</feature>
<gene>
    <name evidence="3" type="ORF">SAMN05216226_103210</name>
</gene>
<accession>A0A1G8TRS3</accession>
<dbReference type="STRING" id="890420.SAMN05216226_103210"/>
<dbReference type="AlphaFoldDB" id="A0A1G8TRS3"/>
<proteinExistence type="predicted"/>
<keyword evidence="1" id="KW-0175">Coiled coil</keyword>
<feature type="compositionally biased region" description="Basic and acidic residues" evidence="2">
    <location>
        <begin position="166"/>
        <end position="175"/>
    </location>
</feature>
<sequence>MSDSQGYEEIVLSSDGVNVVKRFEENEFPVPAIAFEFTSNRDEDVNIALSDTVPEDIEVEDLGFHPEYGSEYWVIDDDSIVFERDLEPGETYTTVYGIRATGSDNVEKFLTEPTLESVDPPLPDDASENVVPESDGDVIKEAISGDGEIPGLEEEDEEDEDEDEDVAKLDLKDPNDSATDNGADDTATAPAVEGGVVAAMAAEIRQQNVSTEDLKLLRQAFAAVEEEGATAAKVEQIQDDVADLRAYTGALEEFLDENGTAQQILDEFEGQLESFESRLSSVQSSTDDNAEQVAAVAETVTGFEDDIAALDDDVVAVREEMDSLADEVETVSTDVDEATDKMDSVDEELSEFDATLESIQSDIEELEAAVDDGDMAQRLDDIEQSIDDLQTWQEQIKSTFGG</sequence>
<dbReference type="OrthoDB" id="242713at2157"/>
<organism evidence="3 4">
    <name type="scientific">Halovenus aranensis</name>
    <dbReference type="NCBI Taxonomy" id="890420"/>
    <lineage>
        <taxon>Archaea</taxon>
        <taxon>Methanobacteriati</taxon>
        <taxon>Methanobacteriota</taxon>
        <taxon>Stenosarchaea group</taxon>
        <taxon>Halobacteria</taxon>
        <taxon>Halobacteriales</taxon>
        <taxon>Haloarculaceae</taxon>
        <taxon>Halovenus</taxon>
    </lineage>
</organism>
<evidence type="ECO:0000256" key="2">
    <source>
        <dbReference type="SAM" id="MobiDB-lite"/>
    </source>
</evidence>
<evidence type="ECO:0000256" key="1">
    <source>
        <dbReference type="SAM" id="Coils"/>
    </source>
</evidence>
<dbReference type="SUPFAM" id="SSF57997">
    <property type="entry name" value="Tropomyosin"/>
    <property type="match status" value="1"/>
</dbReference>
<evidence type="ECO:0000313" key="4">
    <source>
        <dbReference type="Proteomes" id="UP000198856"/>
    </source>
</evidence>